<feature type="coiled-coil region" evidence="1">
    <location>
        <begin position="118"/>
        <end position="165"/>
    </location>
</feature>
<dbReference type="AlphaFoldDB" id="A0AAE0S7N6"/>
<keyword evidence="2" id="KW-0472">Membrane</keyword>
<sequence length="215" mass="25085">MRSCEWPNNHRELGKIFACRYWEEGKLNDVPTYLAIFENCNDFELSDTVLDQMQKIRDARNIYIGHNASLELSDSDKTRIFAMLKQFVSATEIVQAINVSSLKKTFHNIEKGIIFQSSQEVANRIQKIEEQIQKAKSQEDTNTCLQLILKNVVELENDIREATINLIIPNRRNSTNIPSDRKFRRSSKYIWVCTLLILLPAFLFPWTRKDAMRGK</sequence>
<proteinExistence type="predicted"/>
<name>A0AAE0S7N6_9BIVA</name>
<evidence type="ECO:0000313" key="3">
    <source>
        <dbReference type="EMBL" id="KAK3586912.1"/>
    </source>
</evidence>
<dbReference type="Proteomes" id="UP001195483">
    <property type="component" value="Unassembled WGS sequence"/>
</dbReference>
<gene>
    <name evidence="3" type="ORF">CHS0354_008508</name>
</gene>
<accession>A0AAE0S7N6</accession>
<keyword evidence="1" id="KW-0175">Coiled coil</keyword>
<reference evidence="3" key="3">
    <citation type="submission" date="2023-05" db="EMBL/GenBank/DDBJ databases">
        <authorList>
            <person name="Smith C.H."/>
        </authorList>
    </citation>
    <scope>NUCLEOTIDE SEQUENCE</scope>
    <source>
        <strain evidence="3">CHS0354</strain>
        <tissue evidence="3">Mantle</tissue>
    </source>
</reference>
<keyword evidence="2" id="KW-1133">Transmembrane helix</keyword>
<evidence type="ECO:0000256" key="1">
    <source>
        <dbReference type="SAM" id="Coils"/>
    </source>
</evidence>
<comment type="caution">
    <text evidence="3">The sequence shown here is derived from an EMBL/GenBank/DDBJ whole genome shotgun (WGS) entry which is preliminary data.</text>
</comment>
<protein>
    <submittedName>
        <fullName evidence="3">Uncharacterized protein</fullName>
    </submittedName>
</protein>
<evidence type="ECO:0000313" key="4">
    <source>
        <dbReference type="Proteomes" id="UP001195483"/>
    </source>
</evidence>
<evidence type="ECO:0000256" key="2">
    <source>
        <dbReference type="SAM" id="Phobius"/>
    </source>
</evidence>
<dbReference type="EMBL" id="JAEAOA010000559">
    <property type="protein sequence ID" value="KAK3586912.1"/>
    <property type="molecule type" value="Genomic_DNA"/>
</dbReference>
<keyword evidence="4" id="KW-1185">Reference proteome</keyword>
<organism evidence="3 4">
    <name type="scientific">Potamilus streckersoni</name>
    <dbReference type="NCBI Taxonomy" id="2493646"/>
    <lineage>
        <taxon>Eukaryota</taxon>
        <taxon>Metazoa</taxon>
        <taxon>Spiralia</taxon>
        <taxon>Lophotrochozoa</taxon>
        <taxon>Mollusca</taxon>
        <taxon>Bivalvia</taxon>
        <taxon>Autobranchia</taxon>
        <taxon>Heteroconchia</taxon>
        <taxon>Palaeoheterodonta</taxon>
        <taxon>Unionida</taxon>
        <taxon>Unionoidea</taxon>
        <taxon>Unionidae</taxon>
        <taxon>Ambleminae</taxon>
        <taxon>Lampsilini</taxon>
        <taxon>Potamilus</taxon>
    </lineage>
</organism>
<reference evidence="3" key="2">
    <citation type="journal article" date="2021" name="Genome Biol. Evol.">
        <title>Developing a high-quality reference genome for a parasitic bivalve with doubly uniparental inheritance (Bivalvia: Unionida).</title>
        <authorList>
            <person name="Smith C.H."/>
        </authorList>
    </citation>
    <scope>NUCLEOTIDE SEQUENCE</scope>
    <source>
        <strain evidence="3">CHS0354</strain>
        <tissue evidence="3">Mantle</tissue>
    </source>
</reference>
<feature type="transmembrane region" description="Helical" evidence="2">
    <location>
        <begin position="189"/>
        <end position="207"/>
    </location>
</feature>
<keyword evidence="2" id="KW-0812">Transmembrane</keyword>
<reference evidence="3" key="1">
    <citation type="journal article" date="2021" name="Genome Biol. Evol.">
        <title>A High-Quality Reference Genome for a Parasitic Bivalve with Doubly Uniparental Inheritance (Bivalvia: Unionida).</title>
        <authorList>
            <person name="Smith C.H."/>
        </authorList>
    </citation>
    <scope>NUCLEOTIDE SEQUENCE</scope>
    <source>
        <strain evidence="3">CHS0354</strain>
    </source>
</reference>